<evidence type="ECO:0000313" key="2">
    <source>
        <dbReference type="EMBL" id="RVV99077.1"/>
    </source>
</evidence>
<accession>A0A438AKH4</accession>
<evidence type="ECO:0000313" key="3">
    <source>
        <dbReference type="Proteomes" id="UP000285908"/>
    </source>
</evidence>
<dbReference type="OrthoDB" id="9792500at2"/>
<keyword evidence="3" id="KW-1185">Reference proteome</keyword>
<dbReference type="Pfam" id="PF00582">
    <property type="entry name" value="Usp"/>
    <property type="match status" value="1"/>
</dbReference>
<name>A0A438AKH4_9RHOB</name>
<dbReference type="Proteomes" id="UP000285908">
    <property type="component" value="Unassembled WGS sequence"/>
</dbReference>
<dbReference type="SUPFAM" id="SSF52402">
    <property type="entry name" value="Adenine nucleotide alpha hydrolases-like"/>
    <property type="match status" value="1"/>
</dbReference>
<reference evidence="2 3" key="1">
    <citation type="submission" date="2018-11" db="EMBL/GenBank/DDBJ databases">
        <title>Mesobaculum littorinae gen. nov., sp. nov., isolated from Littorina scabra that represents a novel genus of the order Rhodobacteraceae.</title>
        <authorList>
            <person name="Li F."/>
        </authorList>
    </citation>
    <scope>NUCLEOTIDE SEQUENCE [LARGE SCALE GENOMIC DNA]</scope>
    <source>
        <strain evidence="2 3">M0103</strain>
    </source>
</reference>
<dbReference type="EMBL" id="RQXX01000002">
    <property type="protein sequence ID" value="RVV99077.1"/>
    <property type="molecule type" value="Genomic_DNA"/>
</dbReference>
<dbReference type="Gene3D" id="3.40.50.620">
    <property type="entry name" value="HUPs"/>
    <property type="match status" value="1"/>
</dbReference>
<gene>
    <name evidence="2" type="ORF">EKE94_07005</name>
</gene>
<proteinExistence type="predicted"/>
<organism evidence="2 3">
    <name type="scientific">Mesobaculum littorinae</name>
    <dbReference type="NCBI Taxonomy" id="2486419"/>
    <lineage>
        <taxon>Bacteria</taxon>
        <taxon>Pseudomonadati</taxon>
        <taxon>Pseudomonadota</taxon>
        <taxon>Alphaproteobacteria</taxon>
        <taxon>Rhodobacterales</taxon>
        <taxon>Roseobacteraceae</taxon>
        <taxon>Mesobaculum</taxon>
    </lineage>
</organism>
<dbReference type="AlphaFoldDB" id="A0A438AKH4"/>
<dbReference type="InterPro" id="IPR014729">
    <property type="entry name" value="Rossmann-like_a/b/a_fold"/>
</dbReference>
<comment type="caution">
    <text evidence="2">The sequence shown here is derived from an EMBL/GenBank/DDBJ whole genome shotgun (WGS) entry which is preliminary data.</text>
</comment>
<feature type="domain" description="UspA" evidence="1">
    <location>
        <begin position="1"/>
        <end position="135"/>
    </location>
</feature>
<sequence length="136" mass="14376">MFSHIMVPVDLSHAAAMAPAVKAASDLAHANDARITYVGVTTAEPSSVARTPEEFGRKLAAFAEEHGDGLSVDSRAITSHDPTSDLDRKLLDAAKEMGADLVVMVTHHPNLADRIWSGHGGDIAAHADMSVLLLRS</sequence>
<dbReference type="CDD" id="cd00293">
    <property type="entry name" value="USP-like"/>
    <property type="match status" value="1"/>
</dbReference>
<evidence type="ECO:0000259" key="1">
    <source>
        <dbReference type="Pfam" id="PF00582"/>
    </source>
</evidence>
<dbReference type="InterPro" id="IPR006016">
    <property type="entry name" value="UspA"/>
</dbReference>
<protein>
    <submittedName>
        <fullName evidence="2">Universal stress protein</fullName>
    </submittedName>
</protein>